<accession>A0ABP7AQA8</accession>
<comment type="caution">
    <text evidence="1">The sequence shown here is derived from an EMBL/GenBank/DDBJ whole genome shotgun (WGS) entry which is preliminary data.</text>
</comment>
<sequence>MGAASGKIYVSYGQFHLKGSEYFDPTEWDPNRGNGLIDALKEPGLPAVPGEFAILRTGRRDGYISLTVDVRDDRPEQGDLDEWEDVAEVSVQVEEDDIFGVGTVEEAGDDDRFPTLAEGQYRIRVHARGRQASRASQGDDSIKEEFLLLMWPAEPEPEVVLKTSR</sequence>
<gene>
    <name evidence="1" type="ORF">GCM10022223_66410</name>
</gene>
<proteinExistence type="predicted"/>
<dbReference type="EMBL" id="BAAAZO010000012">
    <property type="protein sequence ID" value="GAA3638179.1"/>
    <property type="molecule type" value="Genomic_DNA"/>
</dbReference>
<keyword evidence="2" id="KW-1185">Reference proteome</keyword>
<organism evidence="1 2">
    <name type="scientific">Kineosporia mesophila</name>
    <dbReference type="NCBI Taxonomy" id="566012"/>
    <lineage>
        <taxon>Bacteria</taxon>
        <taxon>Bacillati</taxon>
        <taxon>Actinomycetota</taxon>
        <taxon>Actinomycetes</taxon>
        <taxon>Kineosporiales</taxon>
        <taxon>Kineosporiaceae</taxon>
        <taxon>Kineosporia</taxon>
    </lineage>
</organism>
<reference evidence="2" key="1">
    <citation type="journal article" date="2019" name="Int. J. Syst. Evol. Microbiol.">
        <title>The Global Catalogue of Microorganisms (GCM) 10K type strain sequencing project: providing services to taxonomists for standard genome sequencing and annotation.</title>
        <authorList>
            <consortium name="The Broad Institute Genomics Platform"/>
            <consortium name="The Broad Institute Genome Sequencing Center for Infectious Disease"/>
            <person name="Wu L."/>
            <person name="Ma J."/>
        </authorList>
    </citation>
    <scope>NUCLEOTIDE SEQUENCE [LARGE SCALE GENOMIC DNA]</scope>
    <source>
        <strain evidence="2">JCM 16902</strain>
    </source>
</reference>
<protein>
    <recommendedName>
        <fullName evidence="3">DUF4198 domain-containing protein</fullName>
    </recommendedName>
</protein>
<evidence type="ECO:0000313" key="2">
    <source>
        <dbReference type="Proteomes" id="UP001501074"/>
    </source>
</evidence>
<evidence type="ECO:0008006" key="3">
    <source>
        <dbReference type="Google" id="ProtNLM"/>
    </source>
</evidence>
<name>A0ABP7AQA8_9ACTN</name>
<evidence type="ECO:0000313" key="1">
    <source>
        <dbReference type="EMBL" id="GAA3638179.1"/>
    </source>
</evidence>
<dbReference type="Proteomes" id="UP001501074">
    <property type="component" value="Unassembled WGS sequence"/>
</dbReference>